<sequence length="204" mass="23102">MNFRRINNDLTNLRLCWVLFFLMHYAASETRGLHFPTICDHYKERAVTPEVSYVVTWKGERTPSASCRLGFTGPMADSVYTRSVCFDTIFFHVKDCAVRLEFSEESGTKATNYSCTHKPKVWCAEKDQAAYINLIGANLHPNNSSSFKILVTAEKTSTLLYLKIGIIVGMVCLCITGILVAVCCYKKKQKVVKDAELEYTRLAE</sequence>
<dbReference type="EnsemblMetazoa" id="G25278.2">
    <property type="protein sequence ID" value="G25278.2:cds"/>
    <property type="gene ID" value="G25278"/>
</dbReference>
<keyword evidence="1" id="KW-0472">Membrane</keyword>
<dbReference type="OMA" id="NYSCTHK"/>
<keyword evidence="4" id="KW-1185">Reference proteome</keyword>
<feature type="chain" id="PRO_5042431417" description="CUB domain-containing protein" evidence="2">
    <location>
        <begin position="29"/>
        <end position="204"/>
    </location>
</feature>
<evidence type="ECO:0000256" key="1">
    <source>
        <dbReference type="SAM" id="Phobius"/>
    </source>
</evidence>
<proteinExistence type="predicted"/>
<evidence type="ECO:0008006" key="5">
    <source>
        <dbReference type="Google" id="ProtNLM"/>
    </source>
</evidence>
<evidence type="ECO:0000313" key="4">
    <source>
        <dbReference type="Proteomes" id="UP000005408"/>
    </source>
</evidence>
<feature type="signal peptide" evidence="2">
    <location>
        <begin position="1"/>
        <end position="28"/>
    </location>
</feature>
<dbReference type="Proteomes" id="UP000005408">
    <property type="component" value="Unassembled WGS sequence"/>
</dbReference>
<organism evidence="3 4">
    <name type="scientific">Magallana gigas</name>
    <name type="common">Pacific oyster</name>
    <name type="synonym">Crassostrea gigas</name>
    <dbReference type="NCBI Taxonomy" id="29159"/>
    <lineage>
        <taxon>Eukaryota</taxon>
        <taxon>Metazoa</taxon>
        <taxon>Spiralia</taxon>
        <taxon>Lophotrochozoa</taxon>
        <taxon>Mollusca</taxon>
        <taxon>Bivalvia</taxon>
        <taxon>Autobranchia</taxon>
        <taxon>Pteriomorphia</taxon>
        <taxon>Ostreida</taxon>
        <taxon>Ostreoidea</taxon>
        <taxon>Ostreidae</taxon>
        <taxon>Magallana</taxon>
    </lineage>
</organism>
<keyword evidence="1" id="KW-1133">Transmembrane helix</keyword>
<keyword evidence="1" id="KW-0812">Transmembrane</keyword>
<name>A0A8W8KWN0_MAGGI</name>
<reference evidence="3" key="1">
    <citation type="submission" date="2022-08" db="UniProtKB">
        <authorList>
            <consortium name="EnsemblMetazoa"/>
        </authorList>
    </citation>
    <scope>IDENTIFICATION</scope>
    <source>
        <strain evidence="3">05x7-T-G4-1.051#20</strain>
    </source>
</reference>
<evidence type="ECO:0000313" key="3">
    <source>
        <dbReference type="EnsemblMetazoa" id="G25278.2:cds"/>
    </source>
</evidence>
<protein>
    <recommendedName>
        <fullName evidence="5">CUB domain-containing protein</fullName>
    </recommendedName>
</protein>
<accession>A0A8W8KWN0</accession>
<keyword evidence="2" id="KW-0732">Signal</keyword>
<feature type="transmembrane region" description="Helical" evidence="1">
    <location>
        <begin position="160"/>
        <end position="185"/>
    </location>
</feature>
<evidence type="ECO:0000256" key="2">
    <source>
        <dbReference type="SAM" id="SignalP"/>
    </source>
</evidence>
<dbReference type="AlphaFoldDB" id="A0A8W8KWN0"/>
<dbReference type="OrthoDB" id="6132042at2759"/>
<dbReference type="EnsemblMetazoa" id="G25278.1">
    <property type="protein sequence ID" value="G25278.1:cds"/>
    <property type="gene ID" value="G25278"/>
</dbReference>